<comment type="caution">
    <text evidence="12">Was originally thought to be a dihydrodipicolinate synthase (DHDPS), catalyzing the condensation of (S)-aspartate-beta-semialdehyde [(S)-ASA] and pyruvate to dihydrodipicolinate (DHDP). However, it was shown in E.coli that the product of the enzymatic reaction is not dihydrodipicolinate but in fact (4S)-4-hydroxy-2,3,4,5-tetrahydro-(2S)-dipicolinic acid (HTPA), and that the consecutive dehydration reaction leading to DHDP is not spontaneous but catalyzed by DapB.</text>
</comment>
<evidence type="ECO:0000313" key="18">
    <source>
        <dbReference type="Proteomes" id="UP000029878"/>
    </source>
</evidence>
<evidence type="ECO:0000256" key="12">
    <source>
        <dbReference type="HAMAP-Rule" id="MF_00418"/>
    </source>
</evidence>
<dbReference type="GO" id="GO:0008840">
    <property type="term" value="F:4-hydroxy-tetrahydrodipicolinate synthase activity"/>
    <property type="evidence" value="ECO:0007669"/>
    <property type="project" value="UniProtKB-UniRule"/>
</dbReference>
<dbReference type="InterPro" id="IPR005263">
    <property type="entry name" value="DapA"/>
</dbReference>
<dbReference type="RefSeq" id="WP_034344635.1">
    <property type="nucleotide sequence ID" value="NZ_FZNG01000007.1"/>
</dbReference>
<dbReference type="GO" id="GO:0005829">
    <property type="term" value="C:cytosol"/>
    <property type="evidence" value="ECO:0007669"/>
    <property type="project" value="TreeGrafter"/>
</dbReference>
<dbReference type="EC" id="4.3.3.7" evidence="4 12"/>
<dbReference type="InterPro" id="IPR020625">
    <property type="entry name" value="Schiff_base-form_aldolases_AS"/>
</dbReference>
<dbReference type="AlphaFoldDB" id="A0A4U8SDV2"/>
<organism evidence="17 18">
    <name type="scientific">Helicobacter trogontum</name>
    <dbReference type="NCBI Taxonomy" id="50960"/>
    <lineage>
        <taxon>Bacteria</taxon>
        <taxon>Pseudomonadati</taxon>
        <taxon>Campylobacterota</taxon>
        <taxon>Epsilonproteobacteria</taxon>
        <taxon>Campylobacterales</taxon>
        <taxon>Helicobacteraceae</taxon>
        <taxon>Helicobacter</taxon>
    </lineage>
</organism>
<dbReference type="InterPro" id="IPR002220">
    <property type="entry name" value="DapA-like"/>
</dbReference>
<feature type="binding site" evidence="12 15">
    <location>
        <position position="214"/>
    </location>
    <ligand>
        <name>pyruvate</name>
        <dbReference type="ChEBI" id="CHEBI:15361"/>
    </ligand>
</feature>
<evidence type="ECO:0000256" key="9">
    <source>
        <dbReference type="ARBA" id="ARBA00023239"/>
    </source>
</evidence>
<comment type="subunit">
    <text evidence="12">Homotetramer; dimer of dimers.</text>
</comment>
<comment type="pathway">
    <text evidence="2 12">Amino-acid biosynthesis; L-lysine biosynthesis via DAP pathway; (S)-tetrahydrodipicolinate from L-aspartate: step 3/4.</text>
</comment>
<name>A0A4U8SDV2_9HELI</name>
<feature type="site" description="L-lysine inhibitor binding" evidence="16">
    <location>
        <position position="80"/>
    </location>
</feature>
<evidence type="ECO:0000313" key="17">
    <source>
        <dbReference type="EMBL" id="TLD84340.1"/>
    </source>
</evidence>
<dbReference type="SMART" id="SM01130">
    <property type="entry name" value="DHDPS"/>
    <property type="match status" value="1"/>
</dbReference>
<dbReference type="Pfam" id="PF00701">
    <property type="entry name" value="DHDPS"/>
    <property type="match status" value="1"/>
</dbReference>
<comment type="catalytic activity">
    <reaction evidence="11 12">
        <text>L-aspartate 4-semialdehyde + pyruvate = (2S,4S)-4-hydroxy-2,3,4,5-tetrahydrodipicolinate + H2O + H(+)</text>
        <dbReference type="Rhea" id="RHEA:34171"/>
        <dbReference type="ChEBI" id="CHEBI:15361"/>
        <dbReference type="ChEBI" id="CHEBI:15377"/>
        <dbReference type="ChEBI" id="CHEBI:15378"/>
        <dbReference type="ChEBI" id="CHEBI:67139"/>
        <dbReference type="ChEBI" id="CHEBI:537519"/>
        <dbReference type="EC" id="4.3.3.7"/>
    </reaction>
</comment>
<keyword evidence="6 12" id="KW-0028">Amino-acid biosynthesis</keyword>
<evidence type="ECO:0000256" key="16">
    <source>
        <dbReference type="PIRSR" id="PIRSR001365-3"/>
    </source>
</evidence>
<feature type="site" description="Part of a proton relay during catalysis" evidence="12 16">
    <location>
        <position position="43"/>
    </location>
</feature>
<evidence type="ECO:0000256" key="11">
    <source>
        <dbReference type="ARBA" id="ARBA00047836"/>
    </source>
</evidence>
<dbReference type="CDD" id="cd00950">
    <property type="entry name" value="DHDPS"/>
    <property type="match status" value="1"/>
</dbReference>
<evidence type="ECO:0000256" key="7">
    <source>
        <dbReference type="ARBA" id="ARBA00022915"/>
    </source>
</evidence>
<dbReference type="InterPro" id="IPR013785">
    <property type="entry name" value="Aldolase_TIM"/>
</dbReference>
<feature type="site" description="L-lysine inhibitor binding; via carbonyl oxygen" evidence="16">
    <location>
        <position position="48"/>
    </location>
</feature>
<feature type="active site" description="Schiff-base intermediate with substrate" evidence="12 14">
    <location>
        <position position="162"/>
    </location>
</feature>
<dbReference type="PIRSF" id="PIRSF001365">
    <property type="entry name" value="DHDPS"/>
    <property type="match status" value="1"/>
</dbReference>
<keyword evidence="7 12" id="KW-0220">Diaminopimelate biosynthesis</keyword>
<dbReference type="GO" id="GO:0019877">
    <property type="term" value="P:diaminopimelate biosynthetic process"/>
    <property type="evidence" value="ECO:0007669"/>
    <property type="project" value="UniProtKB-UniRule"/>
</dbReference>
<dbReference type="PANTHER" id="PTHR12128">
    <property type="entry name" value="DIHYDRODIPICOLINATE SYNTHASE"/>
    <property type="match status" value="1"/>
</dbReference>
<dbReference type="OrthoDB" id="9782828at2"/>
<reference evidence="17 18" key="1">
    <citation type="journal article" date="2014" name="Genome Announc.">
        <title>Draft genome sequences of eight enterohepatic helicobacter species isolated from both laboratory and wild rodents.</title>
        <authorList>
            <person name="Sheh A."/>
            <person name="Shen Z."/>
            <person name="Fox J.G."/>
        </authorList>
    </citation>
    <scope>NUCLEOTIDE SEQUENCE [LARGE SCALE GENOMIC DNA]</scope>
    <source>
        <strain evidence="17 18">ATCC 700114</strain>
    </source>
</reference>
<dbReference type="SUPFAM" id="SSF51569">
    <property type="entry name" value="Aldolase"/>
    <property type="match status" value="1"/>
</dbReference>
<gene>
    <name evidence="12" type="primary">dapA</name>
    <name evidence="17" type="ORF">LS81_002440</name>
</gene>
<protein>
    <recommendedName>
        <fullName evidence="4 12">4-hydroxy-tetrahydrodipicolinate synthase</fullName>
        <shortName evidence="12">HTPA synthase</shortName>
        <ecNumber evidence="4 12">4.3.3.7</ecNumber>
    </recommendedName>
</protein>
<dbReference type="UniPathway" id="UPA00034">
    <property type="reaction ID" value="UER00017"/>
</dbReference>
<keyword evidence="10 12" id="KW-0704">Schiff base</keyword>
<evidence type="ECO:0000256" key="15">
    <source>
        <dbReference type="PIRSR" id="PIRSR001365-2"/>
    </source>
</evidence>
<feature type="site" description="Part of a proton relay during catalysis" evidence="12 16">
    <location>
        <position position="107"/>
    </location>
</feature>
<feature type="site" description="L-lysine inhibitor binding" evidence="16">
    <location>
        <position position="84"/>
    </location>
</feature>
<proteinExistence type="inferred from homology"/>
<comment type="subcellular location">
    <subcellularLocation>
        <location evidence="12">Cytoplasm</location>
    </subcellularLocation>
</comment>
<comment type="caution">
    <text evidence="17">The sequence shown here is derived from an EMBL/GenBank/DDBJ whole genome shotgun (WGS) entry which is preliminary data.</text>
</comment>
<evidence type="ECO:0000256" key="3">
    <source>
        <dbReference type="ARBA" id="ARBA00007592"/>
    </source>
</evidence>
<evidence type="ECO:0000256" key="10">
    <source>
        <dbReference type="ARBA" id="ARBA00023270"/>
    </source>
</evidence>
<evidence type="ECO:0000256" key="1">
    <source>
        <dbReference type="ARBA" id="ARBA00003294"/>
    </source>
</evidence>
<feature type="site" description="L-lysine inhibitor binding" evidence="16">
    <location>
        <position position="106"/>
    </location>
</feature>
<evidence type="ECO:0000256" key="5">
    <source>
        <dbReference type="ARBA" id="ARBA00022490"/>
    </source>
</evidence>
<comment type="function">
    <text evidence="1 12">Catalyzes the condensation of (S)-aspartate-beta-semialdehyde [(S)-ASA] and pyruvate to 4-hydroxy-tetrahydrodipicolinate (HTPA).</text>
</comment>
<evidence type="ECO:0000256" key="6">
    <source>
        <dbReference type="ARBA" id="ARBA00022605"/>
    </source>
</evidence>
<feature type="binding site" evidence="12 15">
    <location>
        <position position="44"/>
    </location>
    <ligand>
        <name>pyruvate</name>
        <dbReference type="ChEBI" id="CHEBI:15361"/>
    </ligand>
</feature>
<evidence type="ECO:0000256" key="14">
    <source>
        <dbReference type="PIRSR" id="PIRSR001365-1"/>
    </source>
</evidence>
<dbReference type="PANTHER" id="PTHR12128:SF66">
    <property type="entry name" value="4-HYDROXY-2-OXOGLUTARATE ALDOLASE, MITOCHONDRIAL"/>
    <property type="match status" value="1"/>
</dbReference>
<evidence type="ECO:0000256" key="2">
    <source>
        <dbReference type="ARBA" id="ARBA00005120"/>
    </source>
</evidence>
<evidence type="ECO:0000256" key="8">
    <source>
        <dbReference type="ARBA" id="ARBA00023154"/>
    </source>
</evidence>
<dbReference type="Proteomes" id="UP000029878">
    <property type="component" value="Unassembled WGS sequence"/>
</dbReference>
<feature type="active site" description="Proton donor/acceptor" evidence="12 14">
    <location>
        <position position="133"/>
    </location>
</feature>
<accession>A0A4U8SDV2</accession>
<keyword evidence="9 12" id="KW-0456">Lyase</keyword>
<dbReference type="PRINTS" id="PR00146">
    <property type="entry name" value="DHPICSNTHASE"/>
</dbReference>
<dbReference type="PROSITE" id="PS00666">
    <property type="entry name" value="DHDPS_2"/>
    <property type="match status" value="1"/>
</dbReference>
<dbReference type="GO" id="GO:0009089">
    <property type="term" value="P:lysine biosynthetic process via diaminopimelate"/>
    <property type="evidence" value="ECO:0007669"/>
    <property type="project" value="UniProtKB-UniRule"/>
</dbReference>
<dbReference type="HAMAP" id="MF_00418">
    <property type="entry name" value="DapA"/>
    <property type="match status" value="1"/>
</dbReference>
<dbReference type="Gene3D" id="3.20.20.70">
    <property type="entry name" value="Aldolase class I"/>
    <property type="match status" value="1"/>
</dbReference>
<evidence type="ECO:0000256" key="13">
    <source>
        <dbReference type="PIRNR" id="PIRNR001365"/>
    </source>
</evidence>
<keyword evidence="5 12" id="KW-0963">Cytoplasm</keyword>
<keyword evidence="8 12" id="KW-0457">Lysine biosynthesis</keyword>
<dbReference type="EMBL" id="JRPL02000003">
    <property type="protein sequence ID" value="TLD84340.1"/>
    <property type="molecule type" value="Genomic_DNA"/>
</dbReference>
<comment type="similarity">
    <text evidence="3 12 13">Belongs to the DapA family.</text>
</comment>
<dbReference type="NCBIfam" id="TIGR00674">
    <property type="entry name" value="dapA"/>
    <property type="match status" value="1"/>
</dbReference>
<evidence type="ECO:0000256" key="4">
    <source>
        <dbReference type="ARBA" id="ARBA00012086"/>
    </source>
</evidence>
<sequence>MPLGAMSALITPFKCGKIDTQTYEYLIKRQIKYGMDACVPAGTTGESATMSHSEHKQCIEIAVQTCKGTNTKVLAGAGSNNTIEAIELARFAEKCGADAILSVAPYYNKPTQEGIYRHYKAIADSVDIPVMLYNVPSRTGCSIEVETAIRLFQSSKNIYAIKEASGMLDKVYSLVNMQKEGIESNTNLSTRFHVLSGDDALNHGILCSGGSGVVSVTGNIFPKEIADLCHFAMEQKIDESLAISNKLYGINKALFFESNPIPIKAAMFLQGLIPTLEYRLPLCEPSKACMTLLEKTLQHYEVQK</sequence>